<dbReference type="SUPFAM" id="SSF52540">
    <property type="entry name" value="P-loop containing nucleoside triphosphate hydrolases"/>
    <property type="match status" value="1"/>
</dbReference>
<protein>
    <submittedName>
        <fullName evidence="3">Sulfotransferase</fullName>
    </submittedName>
</protein>
<name>A0ABW3T7Y2_9CAUL</name>
<keyword evidence="1" id="KW-0808">Transferase</keyword>
<keyword evidence="2" id="KW-0802">TPR repeat</keyword>
<evidence type="ECO:0000256" key="1">
    <source>
        <dbReference type="ARBA" id="ARBA00022679"/>
    </source>
</evidence>
<dbReference type="Gene3D" id="3.40.50.300">
    <property type="entry name" value="P-loop containing nucleotide triphosphate hydrolases"/>
    <property type="match status" value="1"/>
</dbReference>
<dbReference type="InterPro" id="IPR026634">
    <property type="entry name" value="TPST-like"/>
</dbReference>
<dbReference type="PANTHER" id="PTHR12788:SF10">
    <property type="entry name" value="PROTEIN-TYROSINE SULFOTRANSFERASE"/>
    <property type="match status" value="1"/>
</dbReference>
<dbReference type="SUPFAM" id="SSF48452">
    <property type="entry name" value="TPR-like"/>
    <property type="match status" value="1"/>
</dbReference>
<organism evidence="3 4">
    <name type="scientific">Phenylobacterium conjunctum</name>
    <dbReference type="NCBI Taxonomy" id="1298959"/>
    <lineage>
        <taxon>Bacteria</taxon>
        <taxon>Pseudomonadati</taxon>
        <taxon>Pseudomonadota</taxon>
        <taxon>Alphaproteobacteria</taxon>
        <taxon>Caulobacterales</taxon>
        <taxon>Caulobacteraceae</taxon>
        <taxon>Phenylobacterium</taxon>
    </lineage>
</organism>
<feature type="non-terminal residue" evidence="3">
    <location>
        <position position="1"/>
    </location>
</feature>
<dbReference type="Gene3D" id="1.25.40.10">
    <property type="entry name" value="Tetratricopeptide repeat domain"/>
    <property type="match status" value="1"/>
</dbReference>
<dbReference type="RefSeq" id="WP_377354869.1">
    <property type="nucleotide sequence ID" value="NZ_JBHTLQ010000098.1"/>
</dbReference>
<accession>A0ABW3T7Y2</accession>
<dbReference type="Pfam" id="PF13469">
    <property type="entry name" value="Sulfotransfer_3"/>
    <property type="match status" value="1"/>
</dbReference>
<evidence type="ECO:0000313" key="3">
    <source>
        <dbReference type="EMBL" id="MFD1192966.1"/>
    </source>
</evidence>
<dbReference type="InterPro" id="IPR011990">
    <property type="entry name" value="TPR-like_helical_dom_sf"/>
</dbReference>
<dbReference type="Proteomes" id="UP001597216">
    <property type="component" value="Unassembled WGS sequence"/>
</dbReference>
<evidence type="ECO:0000313" key="4">
    <source>
        <dbReference type="Proteomes" id="UP001597216"/>
    </source>
</evidence>
<comment type="caution">
    <text evidence="3">The sequence shown here is derived from an EMBL/GenBank/DDBJ whole genome shotgun (WGS) entry which is preliminary data.</text>
</comment>
<dbReference type="PROSITE" id="PS50005">
    <property type="entry name" value="TPR"/>
    <property type="match status" value="1"/>
</dbReference>
<reference evidence="4" key="1">
    <citation type="journal article" date="2019" name="Int. J. Syst. Evol. Microbiol.">
        <title>The Global Catalogue of Microorganisms (GCM) 10K type strain sequencing project: providing services to taxonomists for standard genome sequencing and annotation.</title>
        <authorList>
            <consortium name="The Broad Institute Genomics Platform"/>
            <consortium name="The Broad Institute Genome Sequencing Center for Infectious Disease"/>
            <person name="Wu L."/>
            <person name="Ma J."/>
        </authorList>
    </citation>
    <scope>NUCLEOTIDE SEQUENCE [LARGE SCALE GENOMIC DNA]</scope>
    <source>
        <strain evidence="4">CCUG 55074</strain>
    </source>
</reference>
<dbReference type="PROSITE" id="PS50293">
    <property type="entry name" value="TPR_REGION"/>
    <property type="match status" value="1"/>
</dbReference>
<dbReference type="InterPro" id="IPR027417">
    <property type="entry name" value="P-loop_NTPase"/>
</dbReference>
<dbReference type="InterPro" id="IPR019734">
    <property type="entry name" value="TPR_rpt"/>
</dbReference>
<sequence length="533" mass="58906">RAARDPQLVAAGAALVDGRLSVAEATLRDILKARPTDVAAIRMLAEIATRLGRYEDAEALLARCLELAPTFAPARQNYAVVLYRQTKAAEALAEVEALLAQDPVNPGYRNLQAAALGQLGEYPRAIAVYEALLGDYPLQPKAWMSLGHALKTVGRQGDAIDAYRKALELAPQMGEAWWSLANLKTFRFEATDLAAIRAQLARGDLSDEDRFHLEFALGKALEDAGDYGASFAAYAQGNALRRKSLDYDADETHRAMLRSRALFTPDFLAARAGQGCEAPDPIFILGLPRAGSTLIEQILASHSMIEGTMELPDIPAIAKRLGARSRKDQESAYPEVLAELSAEELRALGEEYLERTRGQRKLGRPLFIDKMPNNFAHVGLIRLILPNAKIIDARRHPLGCCFSGFKQHFARGQGFTYDLTDLGRYYADYVALMAHFDAVAPGRVHRVIYERMVADPESETRALLDYCGLPFEDACLRFYENDRAVRTASSEQVRRPIFTDGLDQWRNFEPWLDPLKAALGSVLEAYPDAPATP</sequence>
<dbReference type="Pfam" id="PF13432">
    <property type="entry name" value="TPR_16"/>
    <property type="match status" value="1"/>
</dbReference>
<feature type="repeat" description="TPR" evidence="2">
    <location>
        <begin position="140"/>
        <end position="173"/>
    </location>
</feature>
<dbReference type="EMBL" id="JBHTLQ010000098">
    <property type="protein sequence ID" value="MFD1192966.1"/>
    <property type="molecule type" value="Genomic_DNA"/>
</dbReference>
<dbReference type="Pfam" id="PF14559">
    <property type="entry name" value="TPR_19"/>
    <property type="match status" value="1"/>
</dbReference>
<dbReference type="PANTHER" id="PTHR12788">
    <property type="entry name" value="PROTEIN-TYROSINE SULFOTRANSFERASE 2"/>
    <property type="match status" value="1"/>
</dbReference>
<gene>
    <name evidence="3" type="ORF">ACFQ27_20425</name>
</gene>
<dbReference type="SMART" id="SM00028">
    <property type="entry name" value="TPR"/>
    <property type="match status" value="3"/>
</dbReference>
<keyword evidence="4" id="KW-1185">Reference proteome</keyword>
<proteinExistence type="predicted"/>
<evidence type="ECO:0000256" key="2">
    <source>
        <dbReference type="PROSITE-ProRule" id="PRU00339"/>
    </source>
</evidence>